<evidence type="ECO:0000256" key="3">
    <source>
        <dbReference type="ARBA" id="ARBA00022722"/>
    </source>
</evidence>
<organism evidence="7 8">
    <name type="scientific">Micavibrio aeruginosavorus</name>
    <dbReference type="NCBI Taxonomy" id="349221"/>
    <lineage>
        <taxon>Bacteria</taxon>
        <taxon>Pseudomonadati</taxon>
        <taxon>Bdellovibrionota</taxon>
        <taxon>Bdellovibrionia</taxon>
        <taxon>Bdellovibrionales</taxon>
        <taxon>Pseudobdellovibrionaceae</taxon>
        <taxon>Micavibrio</taxon>
    </lineage>
</organism>
<comment type="function">
    <text evidence="5">Could be a nuclease involved in processing of the 5'-end of pre-16S rRNA.</text>
</comment>
<dbReference type="InterPro" id="IPR012337">
    <property type="entry name" value="RNaseH-like_sf"/>
</dbReference>
<dbReference type="PANTHER" id="PTHR33317:SF4">
    <property type="entry name" value="POLYNUCLEOTIDYL TRANSFERASE, RIBONUCLEASE H-LIKE SUPERFAMILY PROTEIN"/>
    <property type="match status" value="1"/>
</dbReference>
<dbReference type="PANTHER" id="PTHR33317">
    <property type="entry name" value="POLYNUCLEOTIDYL TRANSFERASE, RIBONUCLEASE H-LIKE SUPERFAMILY PROTEIN"/>
    <property type="match status" value="1"/>
</dbReference>
<dbReference type="Gene3D" id="3.30.420.140">
    <property type="entry name" value="YqgF/RNase H-like domain"/>
    <property type="match status" value="1"/>
</dbReference>
<feature type="domain" description="YqgF/RNase H-like" evidence="6">
    <location>
        <begin position="17"/>
        <end position="126"/>
    </location>
</feature>
<accession>A0A2W5A1B3</accession>
<dbReference type="Pfam" id="PF03652">
    <property type="entry name" value="RuvX"/>
    <property type="match status" value="1"/>
</dbReference>
<dbReference type="CDD" id="cd16964">
    <property type="entry name" value="YqgF"/>
    <property type="match status" value="1"/>
</dbReference>
<dbReference type="SUPFAM" id="SSF53098">
    <property type="entry name" value="Ribonuclease H-like"/>
    <property type="match status" value="1"/>
</dbReference>
<evidence type="ECO:0000259" key="6">
    <source>
        <dbReference type="SMART" id="SM00732"/>
    </source>
</evidence>
<comment type="subcellular location">
    <subcellularLocation>
        <location evidence="5">Cytoplasm</location>
    </subcellularLocation>
</comment>
<keyword evidence="1 5" id="KW-0963">Cytoplasm</keyword>
<protein>
    <recommendedName>
        <fullName evidence="5">Putative pre-16S rRNA nuclease</fullName>
        <ecNumber evidence="5">3.1.-.-</ecNumber>
    </recommendedName>
</protein>
<comment type="caution">
    <text evidence="7">The sequence shown here is derived from an EMBL/GenBank/DDBJ whole genome shotgun (WGS) entry which is preliminary data.</text>
</comment>
<dbReference type="EMBL" id="QFNK01000021">
    <property type="protein sequence ID" value="PZO88310.1"/>
    <property type="molecule type" value="Genomic_DNA"/>
</dbReference>
<dbReference type="GO" id="GO:0016788">
    <property type="term" value="F:hydrolase activity, acting on ester bonds"/>
    <property type="evidence" value="ECO:0007669"/>
    <property type="project" value="UniProtKB-UniRule"/>
</dbReference>
<dbReference type="AlphaFoldDB" id="A0A2W5A1B3"/>
<dbReference type="GO" id="GO:0000967">
    <property type="term" value="P:rRNA 5'-end processing"/>
    <property type="evidence" value="ECO:0007669"/>
    <property type="project" value="UniProtKB-UniRule"/>
</dbReference>
<evidence type="ECO:0000313" key="7">
    <source>
        <dbReference type="EMBL" id="PZO88310.1"/>
    </source>
</evidence>
<evidence type="ECO:0000256" key="4">
    <source>
        <dbReference type="ARBA" id="ARBA00022801"/>
    </source>
</evidence>
<evidence type="ECO:0000256" key="2">
    <source>
        <dbReference type="ARBA" id="ARBA00022517"/>
    </source>
</evidence>
<dbReference type="NCBIfam" id="TIGR00250">
    <property type="entry name" value="RNAse_H_YqgF"/>
    <property type="match status" value="1"/>
</dbReference>
<dbReference type="InterPro" id="IPR037027">
    <property type="entry name" value="YqgF/RNaseH-like_dom_sf"/>
</dbReference>
<dbReference type="InterPro" id="IPR005227">
    <property type="entry name" value="YqgF"/>
</dbReference>
<dbReference type="Proteomes" id="UP000249557">
    <property type="component" value="Unassembled WGS sequence"/>
</dbReference>
<dbReference type="HAMAP" id="MF_00651">
    <property type="entry name" value="Nuclease_YqgF"/>
    <property type="match status" value="1"/>
</dbReference>
<dbReference type="GO" id="GO:0004518">
    <property type="term" value="F:nuclease activity"/>
    <property type="evidence" value="ECO:0007669"/>
    <property type="project" value="UniProtKB-KW"/>
</dbReference>
<proteinExistence type="inferred from homology"/>
<dbReference type="GO" id="GO:0005829">
    <property type="term" value="C:cytosol"/>
    <property type="evidence" value="ECO:0007669"/>
    <property type="project" value="TreeGrafter"/>
</dbReference>
<dbReference type="SMART" id="SM00732">
    <property type="entry name" value="YqgFc"/>
    <property type="match status" value="1"/>
</dbReference>
<gene>
    <name evidence="7" type="ORF">DI626_02020</name>
</gene>
<evidence type="ECO:0000256" key="1">
    <source>
        <dbReference type="ARBA" id="ARBA00022490"/>
    </source>
</evidence>
<dbReference type="InterPro" id="IPR006641">
    <property type="entry name" value="YqgF/RNaseH-like_dom"/>
</dbReference>
<dbReference type="EC" id="3.1.-.-" evidence="5"/>
<keyword evidence="4 5" id="KW-0378">Hydrolase</keyword>
<keyword evidence="3 5" id="KW-0540">Nuclease</keyword>
<reference evidence="7 8" key="1">
    <citation type="submission" date="2017-08" db="EMBL/GenBank/DDBJ databases">
        <title>Infants hospitalized years apart are colonized by the same room-sourced microbial strains.</title>
        <authorList>
            <person name="Brooks B."/>
            <person name="Olm M.R."/>
            <person name="Firek B.A."/>
            <person name="Baker R."/>
            <person name="Thomas B.C."/>
            <person name="Morowitz M.J."/>
            <person name="Banfield J.F."/>
        </authorList>
    </citation>
    <scope>NUCLEOTIDE SEQUENCE [LARGE SCALE GENOMIC DNA]</scope>
    <source>
        <strain evidence="7">S2_018_000_R2_104</strain>
    </source>
</reference>
<comment type="similarity">
    <text evidence="5">Belongs to the YqgF HJR family.</text>
</comment>
<evidence type="ECO:0000256" key="5">
    <source>
        <dbReference type="HAMAP-Rule" id="MF_00651"/>
    </source>
</evidence>
<evidence type="ECO:0000313" key="8">
    <source>
        <dbReference type="Proteomes" id="UP000249557"/>
    </source>
</evidence>
<name>A0A2W5A1B3_9BACT</name>
<keyword evidence="2 5" id="KW-0690">Ribosome biogenesis</keyword>
<sequence length="165" mass="18325">MPIGLLKNMLHCVPENARFLGLDIGTKTIGLALGDITQGIATPLHTIRRTKFTADLKELCKVSREFMVNGYVLGWPLNMDGTLSGSCDRVRSFADEMAKYPQELGIESGTDVWIALFDERLSTSAVHDFLVNDVDMSRTKRDQVVDKLAAQLILQGALDFIRLAR</sequence>